<feature type="region of interest" description="Disordered" evidence="1">
    <location>
        <begin position="1"/>
        <end position="35"/>
    </location>
</feature>
<sequence length="136" mass="15777">MPKLKALKQKKSKSMKKQTEDKIEKNNSDPDLDSEYQSLTNEQQVVQELCRLRDHFKKTEGFHNADIFPPLLYVSLRMFFESTTDLEKGRLMALDLLKDAVETEFGARNYLIKDKDNGTTVESFKSLIKTENTIIN</sequence>
<evidence type="ECO:0000256" key="1">
    <source>
        <dbReference type="SAM" id="MobiDB-lite"/>
    </source>
</evidence>
<gene>
    <name evidence="2" type="ORF">METZ01_LOCUS245223</name>
</gene>
<feature type="compositionally biased region" description="Basic and acidic residues" evidence="1">
    <location>
        <begin position="17"/>
        <end position="28"/>
    </location>
</feature>
<evidence type="ECO:0000313" key="2">
    <source>
        <dbReference type="EMBL" id="SVB92369.1"/>
    </source>
</evidence>
<dbReference type="EMBL" id="UINC01064070">
    <property type="protein sequence ID" value="SVB92369.1"/>
    <property type="molecule type" value="Genomic_DNA"/>
</dbReference>
<reference evidence="2" key="1">
    <citation type="submission" date="2018-05" db="EMBL/GenBank/DDBJ databases">
        <authorList>
            <person name="Lanie J.A."/>
            <person name="Ng W.-L."/>
            <person name="Kazmierczak K.M."/>
            <person name="Andrzejewski T.M."/>
            <person name="Davidsen T.M."/>
            <person name="Wayne K.J."/>
            <person name="Tettelin H."/>
            <person name="Glass J.I."/>
            <person name="Rusch D."/>
            <person name="Podicherti R."/>
            <person name="Tsui H.-C.T."/>
            <person name="Winkler M.E."/>
        </authorList>
    </citation>
    <scope>NUCLEOTIDE SEQUENCE</scope>
</reference>
<protein>
    <submittedName>
        <fullName evidence="2">Uncharacterized protein</fullName>
    </submittedName>
</protein>
<name>A0A382HZ66_9ZZZZ</name>
<organism evidence="2">
    <name type="scientific">marine metagenome</name>
    <dbReference type="NCBI Taxonomy" id="408172"/>
    <lineage>
        <taxon>unclassified sequences</taxon>
        <taxon>metagenomes</taxon>
        <taxon>ecological metagenomes</taxon>
    </lineage>
</organism>
<dbReference type="AlphaFoldDB" id="A0A382HZ66"/>
<proteinExistence type="predicted"/>
<feature type="compositionally biased region" description="Basic residues" evidence="1">
    <location>
        <begin position="1"/>
        <end position="16"/>
    </location>
</feature>
<accession>A0A382HZ66</accession>